<dbReference type="PANTHER" id="PTHR43794:SF5">
    <property type="entry name" value="CHLOROHYDROLASE FAMILY PROTEIN"/>
    <property type="match status" value="1"/>
</dbReference>
<dbReference type="PANTHER" id="PTHR43794">
    <property type="entry name" value="AMINOHYDROLASE SSNA-RELATED"/>
    <property type="match status" value="1"/>
</dbReference>
<evidence type="ECO:0000313" key="4">
    <source>
        <dbReference type="Proteomes" id="UP001595632"/>
    </source>
</evidence>
<comment type="caution">
    <text evidence="3">The sequence shown here is derived from an EMBL/GenBank/DDBJ whole genome shotgun (WGS) entry which is preliminary data.</text>
</comment>
<dbReference type="PROSITE" id="PS51318">
    <property type="entry name" value="TAT"/>
    <property type="match status" value="1"/>
</dbReference>
<dbReference type="SUPFAM" id="SSF51338">
    <property type="entry name" value="Composite domain of metallo-dependent hydrolases"/>
    <property type="match status" value="1"/>
</dbReference>
<dbReference type="InterPro" id="IPR050287">
    <property type="entry name" value="MTA/SAH_deaminase"/>
</dbReference>
<dbReference type="InterPro" id="IPR032466">
    <property type="entry name" value="Metal_Hydrolase"/>
</dbReference>
<dbReference type="Pfam" id="PF01979">
    <property type="entry name" value="Amidohydro_1"/>
    <property type="match status" value="1"/>
</dbReference>
<name>A0ABV7GSI2_9RHOB</name>
<comment type="similarity">
    <text evidence="1">Belongs to the metallo-dependent hydrolases superfamily. ATZ/TRZ family.</text>
</comment>
<evidence type="ECO:0000313" key="3">
    <source>
        <dbReference type="EMBL" id="MFC3144390.1"/>
    </source>
</evidence>
<organism evidence="3 4">
    <name type="scientific">Psychromarinibacter halotolerans</name>
    <dbReference type="NCBI Taxonomy" id="1775175"/>
    <lineage>
        <taxon>Bacteria</taxon>
        <taxon>Pseudomonadati</taxon>
        <taxon>Pseudomonadota</taxon>
        <taxon>Alphaproteobacteria</taxon>
        <taxon>Rhodobacterales</taxon>
        <taxon>Paracoccaceae</taxon>
        <taxon>Psychromarinibacter</taxon>
    </lineage>
</organism>
<dbReference type="NCBIfam" id="NF006056">
    <property type="entry name" value="PRK08204.1"/>
    <property type="match status" value="1"/>
</dbReference>
<dbReference type="Gene3D" id="3.20.20.140">
    <property type="entry name" value="Metal-dependent hydrolases"/>
    <property type="match status" value="1"/>
</dbReference>
<dbReference type="Proteomes" id="UP001595632">
    <property type="component" value="Unassembled WGS sequence"/>
</dbReference>
<dbReference type="EMBL" id="JBHRTB010000010">
    <property type="protein sequence ID" value="MFC3144390.1"/>
    <property type="molecule type" value="Genomic_DNA"/>
</dbReference>
<dbReference type="Gene3D" id="2.30.40.10">
    <property type="entry name" value="Urease, subunit C, domain 1"/>
    <property type="match status" value="1"/>
</dbReference>
<dbReference type="SUPFAM" id="SSF51556">
    <property type="entry name" value="Metallo-dependent hydrolases"/>
    <property type="match status" value="1"/>
</dbReference>
<keyword evidence="4" id="KW-1185">Reference proteome</keyword>
<dbReference type="InterPro" id="IPR011059">
    <property type="entry name" value="Metal-dep_hydrolase_composite"/>
</dbReference>
<feature type="domain" description="Amidohydrolase-related" evidence="2">
    <location>
        <begin position="112"/>
        <end position="467"/>
    </location>
</feature>
<proteinExistence type="inferred from homology"/>
<reference evidence="4" key="1">
    <citation type="journal article" date="2019" name="Int. J. Syst. Evol. Microbiol.">
        <title>The Global Catalogue of Microorganisms (GCM) 10K type strain sequencing project: providing services to taxonomists for standard genome sequencing and annotation.</title>
        <authorList>
            <consortium name="The Broad Institute Genomics Platform"/>
            <consortium name="The Broad Institute Genome Sequencing Center for Infectious Disease"/>
            <person name="Wu L."/>
            <person name="Ma J."/>
        </authorList>
    </citation>
    <scope>NUCLEOTIDE SEQUENCE [LARGE SCALE GENOMIC DNA]</scope>
    <source>
        <strain evidence="4">KCTC 52366</strain>
    </source>
</reference>
<accession>A0ABV7GSI2</accession>
<protein>
    <submittedName>
        <fullName evidence="3">Amidohydrolase family protein</fullName>
    </submittedName>
</protein>
<gene>
    <name evidence="3" type="ORF">ACFOGP_16825</name>
</gene>
<dbReference type="InterPro" id="IPR006680">
    <property type="entry name" value="Amidohydro-rel"/>
</dbReference>
<evidence type="ECO:0000256" key="1">
    <source>
        <dbReference type="ARBA" id="ARBA00006745"/>
    </source>
</evidence>
<sequence>MCEICKATRTAVSQSASHGPSRRAFLRGALTAGVSALALPSFLSRPAAAQDMPANVGAAGRRTLIRGGHVLSMDPEVGDFTGDVLLEGSRILDIAPSIDAGDAEVIDATGRIVMPGFVDTHHHQFETALRSFLPDGIMFADPTRPGEPNYLDDILGKFSMVYRPEDVYISQLFGGLSQLDAGVTTVLDVSQIHHSPEHSNAVIEAMQAVGRRGVFGYFEGYGPDLQYPQDARRIRNEYFASDDQLLTMLMGGEAYLPDVDPLDLWNLGKELDLMVGLHVVGSLGMQAKMDELIPHYTDKHLFIHMTGMSDAAWDRAQEVGAHVSLSVPIEMQMRHGMPPIQKAIDMGMAPSLSVDVECTMTADFFTQMRGAITLQRAMANQIALEEGPKAAPALLSSREVVEFATINGANGLNLGQKTGSLTPGKEADIVLLDANALNVAPLNNVPGAVVTLMDRSNVETVLVAGEIKKWKGALVGHDIPALRDRIIASRDYLFETADVEIPLFD</sequence>
<dbReference type="RefSeq" id="WP_275633900.1">
    <property type="nucleotide sequence ID" value="NZ_JARGYD010000006.1"/>
</dbReference>
<evidence type="ECO:0000259" key="2">
    <source>
        <dbReference type="Pfam" id="PF01979"/>
    </source>
</evidence>
<dbReference type="InterPro" id="IPR006311">
    <property type="entry name" value="TAT_signal"/>
</dbReference>